<dbReference type="EMBL" id="CAJC01000139">
    <property type="protein sequence ID" value="CCI53094.1"/>
    <property type="molecule type" value="Genomic_DNA"/>
</dbReference>
<evidence type="ECO:0000256" key="1">
    <source>
        <dbReference type="SAM" id="MobiDB-lite"/>
    </source>
</evidence>
<dbReference type="STRING" id="1193518.BN13_30046"/>
<reference evidence="2 3" key="1">
    <citation type="journal article" date="2013" name="ISME J.">
        <title>A metabolic model for members of the genus Tetrasphaera involved in enhanced biological phosphorus removal.</title>
        <authorList>
            <person name="Kristiansen R."/>
            <person name="Nguyen H.T.T."/>
            <person name="Saunders A.M."/>
            <person name="Nielsen J.L."/>
            <person name="Wimmer R."/>
            <person name="Le V.Q."/>
            <person name="McIlroy S.J."/>
            <person name="Petrovski S."/>
            <person name="Seviour R.J."/>
            <person name="Calteau A."/>
            <person name="Nielsen K.L."/>
            <person name="Nielsen P.H."/>
        </authorList>
    </citation>
    <scope>NUCLEOTIDE SEQUENCE [LARGE SCALE GENOMIC DNA]</scope>
    <source>
        <strain evidence="2 3">Ben 74</strain>
    </source>
</reference>
<dbReference type="AlphaFoldDB" id="A0A077M8Z8"/>
<dbReference type="OrthoDB" id="9930289at2"/>
<gene>
    <name evidence="2" type="ORF">BN13_30046</name>
</gene>
<organism evidence="2 3">
    <name type="scientific">Nostocoides jenkinsii Ben 74</name>
    <dbReference type="NCBI Taxonomy" id="1193518"/>
    <lineage>
        <taxon>Bacteria</taxon>
        <taxon>Bacillati</taxon>
        <taxon>Actinomycetota</taxon>
        <taxon>Actinomycetes</taxon>
        <taxon>Micrococcales</taxon>
        <taxon>Intrasporangiaceae</taxon>
        <taxon>Nostocoides</taxon>
    </lineage>
</organism>
<keyword evidence="3" id="KW-1185">Reference proteome</keyword>
<evidence type="ECO:0000313" key="2">
    <source>
        <dbReference type="EMBL" id="CCI53094.1"/>
    </source>
</evidence>
<evidence type="ECO:0000313" key="3">
    <source>
        <dbReference type="Proteomes" id="UP000035720"/>
    </source>
</evidence>
<sequence length="130" mass="14348">MTWWAWTLVFLAILGGGAWFVWTRVRATLSSFRGLTAQIRTTEALVAEVSARAEAGSAPATPHLAIFTAPHLALAEQRAVRERVKRERHARREPKLAPWARRALGVDGPLRVGESQPPSTPVAQGTPRHR</sequence>
<comment type="caution">
    <text evidence="2">The sequence shown here is derived from an EMBL/GenBank/DDBJ whole genome shotgun (WGS) entry which is preliminary data.</text>
</comment>
<proteinExistence type="predicted"/>
<dbReference type="RefSeq" id="WP_048543639.1">
    <property type="nucleotide sequence ID" value="NZ_HF571038.1"/>
</dbReference>
<protein>
    <submittedName>
        <fullName evidence="2">Uncharacterized protein</fullName>
    </submittedName>
</protein>
<dbReference type="Proteomes" id="UP000035720">
    <property type="component" value="Unassembled WGS sequence"/>
</dbReference>
<name>A0A077M8Z8_9MICO</name>
<feature type="region of interest" description="Disordered" evidence="1">
    <location>
        <begin position="107"/>
        <end position="130"/>
    </location>
</feature>
<accession>A0A077M8Z8</accession>